<dbReference type="Proteomes" id="UP000663889">
    <property type="component" value="Unassembled WGS sequence"/>
</dbReference>
<accession>A0A813ZT64</accession>
<reference evidence="2" key="1">
    <citation type="submission" date="2021-02" db="EMBL/GenBank/DDBJ databases">
        <authorList>
            <person name="Nowell W R."/>
        </authorList>
    </citation>
    <scope>NUCLEOTIDE SEQUENCE</scope>
</reference>
<sequence>MGCTHWTKQHEVDGTIDKPNQNGFKSVPYATTEFDLSGLESEDEDVNFSFNAIKKNHRQQLTNRFGPPLHGLNSANNTSLTIVNNVLENRVVQTGV</sequence>
<proteinExistence type="predicted"/>
<comment type="caution">
    <text evidence="2">The sequence shown here is derived from an EMBL/GenBank/DDBJ whole genome shotgun (WGS) entry which is preliminary data.</text>
</comment>
<evidence type="ECO:0000313" key="6">
    <source>
        <dbReference type="Proteomes" id="UP000663870"/>
    </source>
</evidence>
<dbReference type="EMBL" id="CAJNOL010000169">
    <property type="protein sequence ID" value="CAF0903611.1"/>
    <property type="molecule type" value="Genomic_DNA"/>
</dbReference>
<name>A0A813ZT64_9BILA</name>
<gene>
    <name evidence="5" type="ORF">JBS370_LOCUS11471</name>
    <name evidence="2" type="ORF">JXQ802_LOCUS9278</name>
    <name evidence="3" type="ORF">SEV965_LOCUS6217</name>
    <name evidence="4" type="ORF">ZHD862_LOCUS23759</name>
</gene>
<evidence type="ECO:0000313" key="3">
    <source>
        <dbReference type="EMBL" id="CAF0912489.1"/>
    </source>
</evidence>
<evidence type="ECO:0000313" key="4">
    <source>
        <dbReference type="EMBL" id="CAF1218766.1"/>
    </source>
</evidence>
<dbReference type="EMBL" id="CAJOBD010000884">
    <property type="protein sequence ID" value="CAF3732026.1"/>
    <property type="molecule type" value="Genomic_DNA"/>
</dbReference>
<evidence type="ECO:0000256" key="1">
    <source>
        <dbReference type="SAM" id="MobiDB-lite"/>
    </source>
</evidence>
<protein>
    <submittedName>
        <fullName evidence="2">Uncharacterized protein</fullName>
    </submittedName>
</protein>
<organism evidence="2 6">
    <name type="scientific">Rotaria sordida</name>
    <dbReference type="NCBI Taxonomy" id="392033"/>
    <lineage>
        <taxon>Eukaryota</taxon>
        <taxon>Metazoa</taxon>
        <taxon>Spiralia</taxon>
        <taxon>Gnathifera</taxon>
        <taxon>Rotifera</taxon>
        <taxon>Eurotatoria</taxon>
        <taxon>Bdelloidea</taxon>
        <taxon>Philodinida</taxon>
        <taxon>Philodinidae</taxon>
        <taxon>Rotaria</taxon>
    </lineage>
</organism>
<evidence type="ECO:0000313" key="5">
    <source>
        <dbReference type="EMBL" id="CAF3732026.1"/>
    </source>
</evidence>
<dbReference type="Proteomes" id="UP000663836">
    <property type="component" value="Unassembled WGS sequence"/>
</dbReference>
<dbReference type="EMBL" id="CAJNOT010001567">
    <property type="protein sequence ID" value="CAF1218766.1"/>
    <property type="molecule type" value="Genomic_DNA"/>
</dbReference>
<keyword evidence="6" id="KW-1185">Reference proteome</keyword>
<dbReference type="EMBL" id="CAJNOU010000200">
    <property type="protein sequence ID" value="CAF0912489.1"/>
    <property type="molecule type" value="Genomic_DNA"/>
</dbReference>
<dbReference type="AlphaFoldDB" id="A0A813ZT64"/>
<dbReference type="Proteomes" id="UP000663870">
    <property type="component" value="Unassembled WGS sequence"/>
</dbReference>
<evidence type="ECO:0000313" key="2">
    <source>
        <dbReference type="EMBL" id="CAF0903611.1"/>
    </source>
</evidence>
<dbReference type="Proteomes" id="UP000663864">
    <property type="component" value="Unassembled WGS sequence"/>
</dbReference>
<feature type="region of interest" description="Disordered" evidence="1">
    <location>
        <begin position="1"/>
        <end position="24"/>
    </location>
</feature>